<dbReference type="Pfam" id="PF03466">
    <property type="entry name" value="LysR_substrate"/>
    <property type="match status" value="1"/>
</dbReference>
<evidence type="ECO:0000256" key="2">
    <source>
        <dbReference type="ARBA" id="ARBA00023015"/>
    </source>
</evidence>
<dbReference type="EMBL" id="QPMH01000020">
    <property type="protein sequence ID" value="RDD60760.1"/>
    <property type="molecule type" value="Genomic_DNA"/>
</dbReference>
<dbReference type="Gene3D" id="3.40.190.10">
    <property type="entry name" value="Periplasmic binding protein-like II"/>
    <property type="match status" value="1"/>
</dbReference>
<dbReference type="InterPro" id="IPR036390">
    <property type="entry name" value="WH_DNA-bd_sf"/>
</dbReference>
<dbReference type="Gene3D" id="1.10.10.10">
    <property type="entry name" value="Winged helix-like DNA-binding domain superfamily/Winged helix DNA-binding domain"/>
    <property type="match status" value="1"/>
</dbReference>
<dbReference type="InterPro" id="IPR005119">
    <property type="entry name" value="LysR_subst-bd"/>
</dbReference>
<sequence>MDLVLVRTFLEVAACGSFSAASERLNVTQSTVSARVKALEDRLGRPVFMRNKGGTALTMTGQQFQRHATQILRSWEHACQDIAIPEGFTSVLRVGSEAGLWMRLLHQWIPWMQHHVPQVALRIEAGTPDVLMLHLIEGTHDMGVTYAPQSRPGLKVDLLVEEDLLLVKTPEINGAPAGGAPAPGYVYVDWGREFRIHHQASYPDFQMPGLLIGIGTLAFKHVINIGGSGYFPRSLVNNYIARGDLDLVDGAPLFSLPIYVVYPVMRDEELFDTAITGLRETILPACMNSGD</sequence>
<comment type="similarity">
    <text evidence="1">Belongs to the LysR transcriptional regulatory family.</text>
</comment>
<evidence type="ECO:0000259" key="5">
    <source>
        <dbReference type="PROSITE" id="PS50931"/>
    </source>
</evidence>
<dbReference type="RefSeq" id="WP_114583288.1">
    <property type="nucleotide sequence ID" value="NZ_QPMH01000020.1"/>
</dbReference>
<dbReference type="InterPro" id="IPR036388">
    <property type="entry name" value="WH-like_DNA-bd_sf"/>
</dbReference>
<dbReference type="InterPro" id="IPR000847">
    <property type="entry name" value="LysR_HTH_N"/>
</dbReference>
<dbReference type="AlphaFoldDB" id="A0A369T615"/>
<dbReference type="FunFam" id="1.10.10.10:FF:000001">
    <property type="entry name" value="LysR family transcriptional regulator"/>
    <property type="match status" value="1"/>
</dbReference>
<dbReference type="GO" id="GO:0003700">
    <property type="term" value="F:DNA-binding transcription factor activity"/>
    <property type="evidence" value="ECO:0007669"/>
    <property type="project" value="InterPro"/>
</dbReference>
<dbReference type="PROSITE" id="PS50931">
    <property type="entry name" value="HTH_LYSR"/>
    <property type="match status" value="1"/>
</dbReference>
<evidence type="ECO:0000313" key="7">
    <source>
        <dbReference type="Proteomes" id="UP000253941"/>
    </source>
</evidence>
<proteinExistence type="inferred from homology"/>
<accession>A0A369T615</accession>
<evidence type="ECO:0000256" key="3">
    <source>
        <dbReference type="ARBA" id="ARBA00023125"/>
    </source>
</evidence>
<evidence type="ECO:0000256" key="1">
    <source>
        <dbReference type="ARBA" id="ARBA00009437"/>
    </source>
</evidence>
<protein>
    <submittedName>
        <fullName evidence="6">LysR family transcriptional regulator</fullName>
    </submittedName>
</protein>
<keyword evidence="3" id="KW-0238">DNA-binding</keyword>
<gene>
    <name evidence="6" type="ORF">DRB17_16300</name>
</gene>
<dbReference type="PANTHER" id="PTHR30579:SF8">
    <property type="entry name" value="HTH-TYPE TRANSCRIPTIONAL REGULATOR HDFR"/>
    <property type="match status" value="1"/>
</dbReference>
<dbReference type="PANTHER" id="PTHR30579">
    <property type="entry name" value="TRANSCRIPTIONAL REGULATOR"/>
    <property type="match status" value="1"/>
</dbReference>
<dbReference type="Proteomes" id="UP000253941">
    <property type="component" value="Unassembled WGS sequence"/>
</dbReference>
<dbReference type="SUPFAM" id="SSF53850">
    <property type="entry name" value="Periplasmic binding protein-like II"/>
    <property type="match status" value="1"/>
</dbReference>
<organism evidence="6 7">
    <name type="scientific">Ferruginivarius sediminum</name>
    <dbReference type="NCBI Taxonomy" id="2661937"/>
    <lineage>
        <taxon>Bacteria</taxon>
        <taxon>Pseudomonadati</taxon>
        <taxon>Pseudomonadota</taxon>
        <taxon>Alphaproteobacteria</taxon>
        <taxon>Rhodospirillales</taxon>
        <taxon>Rhodospirillaceae</taxon>
        <taxon>Ferruginivarius</taxon>
    </lineage>
</organism>
<dbReference type="InterPro" id="IPR050176">
    <property type="entry name" value="LTTR"/>
</dbReference>
<keyword evidence="4" id="KW-0804">Transcription</keyword>
<dbReference type="SUPFAM" id="SSF46785">
    <property type="entry name" value="Winged helix' DNA-binding domain"/>
    <property type="match status" value="1"/>
</dbReference>
<dbReference type="Pfam" id="PF00126">
    <property type="entry name" value="HTH_1"/>
    <property type="match status" value="1"/>
</dbReference>
<feature type="domain" description="HTH lysR-type" evidence="5">
    <location>
        <begin position="1"/>
        <end position="58"/>
    </location>
</feature>
<dbReference type="GO" id="GO:0003677">
    <property type="term" value="F:DNA binding"/>
    <property type="evidence" value="ECO:0007669"/>
    <property type="project" value="UniProtKB-KW"/>
</dbReference>
<keyword evidence="2" id="KW-0805">Transcription regulation</keyword>
<evidence type="ECO:0000313" key="6">
    <source>
        <dbReference type="EMBL" id="RDD60760.1"/>
    </source>
</evidence>
<evidence type="ECO:0000256" key="4">
    <source>
        <dbReference type="ARBA" id="ARBA00023163"/>
    </source>
</evidence>
<reference evidence="6 7" key="1">
    <citation type="submission" date="2018-07" db="EMBL/GenBank/DDBJ databases">
        <title>Venubactetium sediminum gen. nov., sp. nov., isolated from a marine solar saltern.</title>
        <authorList>
            <person name="Wang S."/>
        </authorList>
    </citation>
    <scope>NUCLEOTIDE SEQUENCE [LARGE SCALE GENOMIC DNA]</scope>
    <source>
        <strain evidence="6 7">WD2A32</strain>
    </source>
</reference>
<comment type="caution">
    <text evidence="6">The sequence shown here is derived from an EMBL/GenBank/DDBJ whole genome shotgun (WGS) entry which is preliminary data.</text>
</comment>
<name>A0A369T615_9PROT</name>
<keyword evidence="7" id="KW-1185">Reference proteome</keyword>
<dbReference type="PRINTS" id="PR00039">
    <property type="entry name" value="HTHLYSR"/>
</dbReference>